<evidence type="ECO:0000256" key="2">
    <source>
        <dbReference type="PROSITE-ProRule" id="PRU00169"/>
    </source>
</evidence>
<dbReference type="PANTHER" id="PTHR44591">
    <property type="entry name" value="STRESS RESPONSE REGULATOR PROTEIN 1"/>
    <property type="match status" value="1"/>
</dbReference>
<dbReference type="GO" id="GO:0000160">
    <property type="term" value="P:phosphorelay signal transduction system"/>
    <property type="evidence" value="ECO:0007669"/>
    <property type="project" value="InterPro"/>
</dbReference>
<comment type="caution">
    <text evidence="4">The sequence shown here is derived from an EMBL/GenBank/DDBJ whole genome shotgun (WGS) entry which is preliminary data.</text>
</comment>
<dbReference type="InterPro" id="IPR001789">
    <property type="entry name" value="Sig_transdc_resp-reg_receiver"/>
</dbReference>
<dbReference type="Gene3D" id="3.40.50.2300">
    <property type="match status" value="1"/>
</dbReference>
<dbReference type="OrthoDB" id="9179585at2"/>
<feature type="modified residue" description="4-aspartylphosphate" evidence="2">
    <location>
        <position position="53"/>
    </location>
</feature>
<reference evidence="5" key="1">
    <citation type="submission" date="2015-07" db="EMBL/GenBank/DDBJ databases">
        <title>Discovery of a poly(ethylene terephthalate assimilation.</title>
        <authorList>
            <person name="Yoshida S."/>
            <person name="Hiraga K."/>
            <person name="Takehana T."/>
            <person name="Taniguchi I."/>
            <person name="Yamaji H."/>
            <person name="Maeda Y."/>
            <person name="Toyohara K."/>
            <person name="Miyamoto K."/>
            <person name="Kimura Y."/>
            <person name="Oda K."/>
        </authorList>
    </citation>
    <scope>NUCLEOTIDE SEQUENCE [LARGE SCALE GENOMIC DNA]</scope>
    <source>
        <strain evidence="5">NBRC 110686 / TISTR 2288 / 201-F6</strain>
    </source>
</reference>
<evidence type="ECO:0000313" key="4">
    <source>
        <dbReference type="EMBL" id="GAP36027.1"/>
    </source>
</evidence>
<dbReference type="EMBL" id="BBYR01000030">
    <property type="protein sequence ID" value="GAP36027.1"/>
    <property type="molecule type" value="Genomic_DNA"/>
</dbReference>
<dbReference type="Proteomes" id="UP000037660">
    <property type="component" value="Unassembled WGS sequence"/>
</dbReference>
<dbReference type="RefSeq" id="WP_054020040.1">
    <property type="nucleotide sequence ID" value="NZ_BBYR01000030.1"/>
</dbReference>
<accession>A0A0K8P049</accession>
<dbReference type="Pfam" id="PF00072">
    <property type="entry name" value="Response_reg"/>
    <property type="match status" value="1"/>
</dbReference>
<dbReference type="SMART" id="SM00448">
    <property type="entry name" value="REC"/>
    <property type="match status" value="1"/>
</dbReference>
<dbReference type="PROSITE" id="PS50110">
    <property type="entry name" value="RESPONSE_REGULATORY"/>
    <property type="match status" value="1"/>
</dbReference>
<dbReference type="PANTHER" id="PTHR44591:SF3">
    <property type="entry name" value="RESPONSE REGULATORY DOMAIN-CONTAINING PROTEIN"/>
    <property type="match status" value="1"/>
</dbReference>
<proteinExistence type="predicted"/>
<protein>
    <submittedName>
        <fullName evidence="4">Chemotaxis regulator</fullName>
    </submittedName>
</protein>
<dbReference type="SUPFAM" id="SSF52172">
    <property type="entry name" value="CheY-like"/>
    <property type="match status" value="1"/>
</dbReference>
<dbReference type="STRING" id="1547922.ISF6_1867"/>
<evidence type="ECO:0000256" key="1">
    <source>
        <dbReference type="ARBA" id="ARBA00022553"/>
    </source>
</evidence>
<gene>
    <name evidence="4" type="ORF">ISF6_1867</name>
</gene>
<keyword evidence="1 2" id="KW-0597">Phosphoprotein</keyword>
<organism evidence="4 5">
    <name type="scientific">Piscinibacter sakaiensis</name>
    <name type="common">Ideonella sakaiensis</name>
    <dbReference type="NCBI Taxonomy" id="1547922"/>
    <lineage>
        <taxon>Bacteria</taxon>
        <taxon>Pseudomonadati</taxon>
        <taxon>Pseudomonadota</taxon>
        <taxon>Betaproteobacteria</taxon>
        <taxon>Burkholderiales</taxon>
        <taxon>Sphaerotilaceae</taxon>
        <taxon>Piscinibacter</taxon>
    </lineage>
</organism>
<dbReference type="AlphaFoldDB" id="A0A0K8P049"/>
<evidence type="ECO:0000259" key="3">
    <source>
        <dbReference type="PROSITE" id="PS50110"/>
    </source>
</evidence>
<keyword evidence="5" id="KW-1185">Reference proteome</keyword>
<sequence length="141" mass="15521">MTQVLVVEDTAVIRLAMRSLLESWGLTVLDVTDGLEGLARFHAEPALRLVITDHRMPRMSGLELVEAIRDAARLRGVALALCSSDDCALQPARCRAAGVQRRLPKPLGAASREQVLAMTRPGWAQRWHRCLESAIGRTRAT</sequence>
<dbReference type="InterPro" id="IPR011006">
    <property type="entry name" value="CheY-like_superfamily"/>
</dbReference>
<feature type="domain" description="Response regulatory" evidence="3">
    <location>
        <begin position="3"/>
        <end position="120"/>
    </location>
</feature>
<evidence type="ECO:0000313" key="5">
    <source>
        <dbReference type="Proteomes" id="UP000037660"/>
    </source>
</evidence>
<name>A0A0K8P049_PISS1</name>
<dbReference type="InterPro" id="IPR050595">
    <property type="entry name" value="Bact_response_regulator"/>
</dbReference>
<reference evidence="4 5" key="2">
    <citation type="journal article" date="2016" name="Science">
        <title>A bacterium that degrades and assimilates poly(ethylene terephthalate).</title>
        <authorList>
            <person name="Yoshida S."/>
            <person name="Hiraga K."/>
            <person name="Takehana T."/>
            <person name="Taniguchi I."/>
            <person name="Yamaji H."/>
            <person name="Maeda Y."/>
            <person name="Toyohara K."/>
            <person name="Miyamoto K."/>
            <person name="Kimura Y."/>
            <person name="Oda K."/>
        </authorList>
    </citation>
    <scope>NUCLEOTIDE SEQUENCE [LARGE SCALE GENOMIC DNA]</scope>
    <source>
        <strain evidence="5">NBRC 110686 / TISTR 2288 / 201-F6</strain>
    </source>
</reference>